<dbReference type="SMART" id="SM00047">
    <property type="entry name" value="LYZ2"/>
    <property type="match status" value="1"/>
</dbReference>
<dbReference type="AlphaFoldDB" id="A0A1N7LQT3"/>
<keyword evidence="1 3" id="KW-0378">Hydrolase</keyword>
<dbReference type="Gene3D" id="1.10.530.10">
    <property type="match status" value="1"/>
</dbReference>
<evidence type="ECO:0000256" key="1">
    <source>
        <dbReference type="ARBA" id="ARBA00022801"/>
    </source>
</evidence>
<dbReference type="EMBL" id="FTOJ01000003">
    <property type="protein sequence ID" value="SIS76196.1"/>
    <property type="molecule type" value="Genomic_DNA"/>
</dbReference>
<dbReference type="InterPro" id="IPR051056">
    <property type="entry name" value="Glycosyl_Hydrolase_73"/>
</dbReference>
<dbReference type="Pfam" id="PF01832">
    <property type="entry name" value="Glucosaminidase"/>
    <property type="match status" value="1"/>
</dbReference>
<dbReference type="Proteomes" id="UP000186246">
    <property type="component" value="Unassembled WGS sequence"/>
</dbReference>
<gene>
    <name evidence="3" type="ORF">SAMN05421796_10312</name>
</gene>
<dbReference type="GO" id="GO:0004040">
    <property type="term" value="F:amidase activity"/>
    <property type="evidence" value="ECO:0007669"/>
    <property type="project" value="InterPro"/>
</dbReference>
<accession>A0A1N7LQT3</accession>
<dbReference type="PANTHER" id="PTHR33308">
    <property type="entry name" value="PEPTIDOGLYCAN HYDROLASE FLGJ"/>
    <property type="match status" value="1"/>
</dbReference>
<name>A0A1N7LQT3_9FLAO</name>
<protein>
    <submittedName>
        <fullName evidence="3">Flagellum-specific peptidoglycan hydrolase FlgJ</fullName>
    </submittedName>
</protein>
<evidence type="ECO:0000313" key="4">
    <source>
        <dbReference type="Proteomes" id="UP000186246"/>
    </source>
</evidence>
<dbReference type="SUPFAM" id="SSF53955">
    <property type="entry name" value="Lysozyme-like"/>
    <property type="match status" value="1"/>
</dbReference>
<sequence length="161" mass="18173">MISKHTIMEHNLKYLRIVILSLVFSLVSLQVNAQKQSYIQTNKTLAEKLSTKYGIPSSVILAIAFVETGGGTSRNSKSLNNHFGIVGKNNIGSKYKQFESKEESYEAFCKLVVKKNYYSALKGTEDFGKWVKAMASAGYSTQPSEWMKRINSIIQKYQLKD</sequence>
<reference evidence="4" key="1">
    <citation type="submission" date="2017-01" db="EMBL/GenBank/DDBJ databases">
        <authorList>
            <person name="Varghese N."/>
            <person name="Submissions S."/>
        </authorList>
    </citation>
    <scope>NUCLEOTIDE SEQUENCE [LARGE SCALE GENOMIC DNA]</scope>
    <source>
        <strain evidence="4">DSM 21068</strain>
    </source>
</reference>
<dbReference type="InterPro" id="IPR002901">
    <property type="entry name" value="MGlyc_endo_b_GlcNAc-like_dom"/>
</dbReference>
<dbReference type="STRING" id="551459.SAMN05421796_10312"/>
<feature type="domain" description="Mannosyl-glycoprotein endo-beta-N-acetylglucosamidase-like" evidence="2">
    <location>
        <begin position="28"/>
        <end position="161"/>
    </location>
</feature>
<evidence type="ECO:0000313" key="3">
    <source>
        <dbReference type="EMBL" id="SIS76196.1"/>
    </source>
</evidence>
<organism evidence="3 4">
    <name type="scientific">Chryseobacterium piscicola</name>
    <dbReference type="NCBI Taxonomy" id="551459"/>
    <lineage>
        <taxon>Bacteria</taxon>
        <taxon>Pseudomonadati</taxon>
        <taxon>Bacteroidota</taxon>
        <taxon>Flavobacteriia</taxon>
        <taxon>Flavobacteriales</taxon>
        <taxon>Weeksellaceae</taxon>
        <taxon>Chryseobacterium group</taxon>
        <taxon>Chryseobacterium</taxon>
    </lineage>
</organism>
<evidence type="ECO:0000259" key="2">
    <source>
        <dbReference type="SMART" id="SM00047"/>
    </source>
</evidence>
<dbReference type="PANTHER" id="PTHR33308:SF9">
    <property type="entry name" value="PEPTIDOGLYCAN HYDROLASE FLGJ"/>
    <property type="match status" value="1"/>
</dbReference>
<proteinExistence type="predicted"/>
<dbReference type="InterPro" id="IPR023346">
    <property type="entry name" value="Lysozyme-like_dom_sf"/>
</dbReference>